<dbReference type="Gene3D" id="3.10.450.310">
    <property type="match status" value="1"/>
</dbReference>
<keyword evidence="1" id="KW-0472">Membrane</keyword>
<dbReference type="eggNOG" id="COG4863">
    <property type="taxonomic scope" value="Bacteria"/>
</dbReference>
<dbReference type="OrthoDB" id="2382185at2"/>
<reference evidence="3 4" key="1">
    <citation type="submission" date="2012-06" db="EMBL/GenBank/DDBJ databases">
        <title>Draft Genome Sequence of Lactobacillus hominis Strain CRBIP 24.179T, isolated from human intestine.</title>
        <authorList>
            <person name="Cousin S."/>
            <person name="Ma L."/>
            <person name="Bizet C."/>
            <person name="Loux V."/>
            <person name="Bouchier C."/>
            <person name="Clermont D."/>
            <person name="Creno S."/>
        </authorList>
    </citation>
    <scope>NUCLEOTIDE SEQUENCE [LARGE SCALE GENOMIC DNA]</scope>
    <source>
        <strain evidence="4">CRBIP 24.179T</strain>
    </source>
</reference>
<evidence type="ECO:0000313" key="3">
    <source>
        <dbReference type="EMBL" id="CCI81683.1"/>
    </source>
</evidence>
<dbReference type="EMBL" id="CAKE01000005">
    <property type="protein sequence ID" value="CCI81683.1"/>
    <property type="molecule type" value="Genomic_DNA"/>
</dbReference>
<proteinExistence type="predicted"/>
<dbReference type="CDD" id="cd15787">
    <property type="entry name" value="YycH_N"/>
    <property type="match status" value="1"/>
</dbReference>
<dbReference type="RefSeq" id="WP_008470533.1">
    <property type="nucleotide sequence ID" value="NZ_AYZP01000007.1"/>
</dbReference>
<keyword evidence="4" id="KW-1185">Reference proteome</keyword>
<name>I7IVM1_9LACO</name>
<accession>I7IVM1</accession>
<evidence type="ECO:0000256" key="1">
    <source>
        <dbReference type="SAM" id="Phobius"/>
    </source>
</evidence>
<evidence type="ECO:0000259" key="2">
    <source>
        <dbReference type="Pfam" id="PF07435"/>
    </source>
</evidence>
<dbReference type="InterPro" id="IPR009996">
    <property type="entry name" value="YycH"/>
</dbReference>
<dbReference type="Proteomes" id="UP000009320">
    <property type="component" value="Unassembled WGS sequence"/>
</dbReference>
<dbReference type="Pfam" id="PF07435">
    <property type="entry name" value="YycH"/>
    <property type="match status" value="1"/>
</dbReference>
<feature type="transmembrane region" description="Helical" evidence="1">
    <location>
        <begin position="12"/>
        <end position="32"/>
    </location>
</feature>
<feature type="domain" description="Regulatory protein YycH" evidence="2">
    <location>
        <begin position="15"/>
        <end position="421"/>
    </location>
</feature>
<keyword evidence="1" id="KW-0812">Transmembrane</keyword>
<sequence>MKSKEKIGRLILRISLIFMVLLSIVLSAIIWGSDTRFSRIEQTSSRTTNKDLGQKSLRDMYVPTQVFYYRNNKMYQVYDGKNNLPLEFTKITESLTRNRVSLVSTKAQNYRKMLNKRDYMQLTYPDQITMPLFLTGLSKKDSREFNRFFVPTKNSHYLYLGNDNNNYLYRINVNNLSFAKLYKHVKQANTKIEVSLSKFKDGYSVIYENSPQMQVYSYLTYQESDSYFVYRLLGSGSPAQRNTGNTVIYSNGSYQRLIAAKKTHNYEFVDYQQNKVPKLMTSRLMESLYYVRRIGLSEPDLRFFDADKDIFMYQNFVEEYPIFLPGRYNARAQVKFASNGMTINFNSLDLQIPVPTTNSKKTLEPTNKAIQRLEQAGYKKADIEKILIGYTIQETNDKKDNLVDLQPTYYVKINNAWQSLDDWLNLDVKIDQQGNVKEGLVDGL</sequence>
<organism evidence="3 4">
    <name type="scientific">Lactobacillus hominis DSM 23910 = CRBIP 24.179</name>
    <dbReference type="NCBI Taxonomy" id="1423758"/>
    <lineage>
        <taxon>Bacteria</taxon>
        <taxon>Bacillati</taxon>
        <taxon>Bacillota</taxon>
        <taxon>Bacilli</taxon>
        <taxon>Lactobacillales</taxon>
        <taxon>Lactobacillaceae</taxon>
        <taxon>Lactobacillus</taxon>
    </lineage>
</organism>
<comment type="caution">
    <text evidence="3">The sequence shown here is derived from an EMBL/GenBank/DDBJ whole genome shotgun (WGS) entry which is preliminary data.</text>
</comment>
<dbReference type="PATRIC" id="fig|1423758.3.peg.1768"/>
<gene>
    <name evidence="3" type="ORF">BN55_09770</name>
</gene>
<protein>
    <submittedName>
        <fullName evidence="3">Two-component system yycF/yycG regulatory protein YycH</fullName>
    </submittedName>
</protein>
<evidence type="ECO:0000313" key="4">
    <source>
        <dbReference type="Proteomes" id="UP000009320"/>
    </source>
</evidence>
<dbReference type="STRING" id="1423758.FC41_GL001734"/>
<keyword evidence="1" id="KW-1133">Transmembrane helix</keyword>
<dbReference type="AlphaFoldDB" id="I7IVM1"/>
<dbReference type="GeneID" id="82846919"/>